<evidence type="ECO:0000313" key="2">
    <source>
        <dbReference type="Proteomes" id="UP000789405"/>
    </source>
</evidence>
<dbReference type="Proteomes" id="UP000789405">
    <property type="component" value="Unassembled WGS sequence"/>
</dbReference>
<comment type="caution">
    <text evidence="1">The sequence shown here is derived from an EMBL/GenBank/DDBJ whole genome shotgun (WGS) entry which is preliminary data.</text>
</comment>
<dbReference type="AlphaFoldDB" id="A0A9N9H6J2"/>
<evidence type="ECO:0000313" key="1">
    <source>
        <dbReference type="EMBL" id="CAG8650955.1"/>
    </source>
</evidence>
<accession>A0A9N9H6J2</accession>
<dbReference type="EMBL" id="CAJVPY010005808">
    <property type="protein sequence ID" value="CAG8650955.1"/>
    <property type="molecule type" value="Genomic_DNA"/>
</dbReference>
<reference evidence="1" key="1">
    <citation type="submission" date="2021-06" db="EMBL/GenBank/DDBJ databases">
        <authorList>
            <person name="Kallberg Y."/>
            <person name="Tangrot J."/>
            <person name="Rosling A."/>
        </authorList>
    </citation>
    <scope>NUCLEOTIDE SEQUENCE</scope>
    <source>
        <strain evidence="1">MA453B</strain>
    </source>
</reference>
<proteinExistence type="predicted"/>
<keyword evidence="2" id="KW-1185">Reference proteome</keyword>
<protein>
    <submittedName>
        <fullName evidence="1">19191_t:CDS:1</fullName>
    </submittedName>
</protein>
<organism evidence="1 2">
    <name type="scientific">Dentiscutata erythropus</name>
    <dbReference type="NCBI Taxonomy" id="1348616"/>
    <lineage>
        <taxon>Eukaryota</taxon>
        <taxon>Fungi</taxon>
        <taxon>Fungi incertae sedis</taxon>
        <taxon>Mucoromycota</taxon>
        <taxon>Glomeromycotina</taxon>
        <taxon>Glomeromycetes</taxon>
        <taxon>Diversisporales</taxon>
        <taxon>Gigasporaceae</taxon>
        <taxon>Dentiscutata</taxon>
    </lineage>
</organism>
<gene>
    <name evidence="1" type="ORF">DERYTH_LOCUS10181</name>
</gene>
<dbReference type="OrthoDB" id="10407942at2759"/>
<sequence>NYLPDLFDMEISFELPMQIIENMDIIDDYNEYILPKSTNKRKRKKRILKEWYQSLYSICVDNPVGSTNTFRNYLHEFIYEKLPNSEYANKKSRLRY</sequence>
<feature type="non-terminal residue" evidence="1">
    <location>
        <position position="1"/>
    </location>
</feature>
<name>A0A9N9H6J2_9GLOM</name>